<comment type="caution">
    <text evidence="2">The sequence shown here is derived from an EMBL/GenBank/DDBJ whole genome shotgun (WGS) entry which is preliminary data.</text>
</comment>
<dbReference type="AlphaFoldDB" id="A0AA36DRU9"/>
<evidence type="ECO:0000313" key="2">
    <source>
        <dbReference type="EMBL" id="CAJ0591514.1"/>
    </source>
</evidence>
<feature type="signal peptide" evidence="1">
    <location>
        <begin position="1"/>
        <end position="20"/>
    </location>
</feature>
<dbReference type="EMBL" id="CATQJL010000001">
    <property type="protein sequence ID" value="CAJ0591514.1"/>
    <property type="molecule type" value="Genomic_DNA"/>
</dbReference>
<keyword evidence="3" id="KW-1185">Reference proteome</keyword>
<accession>A0AA36DRU9</accession>
<reference evidence="2" key="1">
    <citation type="submission" date="2023-07" db="EMBL/GenBank/DDBJ databases">
        <authorList>
            <consortium name="CYATHOMIX"/>
        </authorList>
    </citation>
    <scope>NUCLEOTIDE SEQUENCE</scope>
    <source>
        <strain evidence="2">N/A</strain>
    </source>
</reference>
<evidence type="ECO:0000313" key="3">
    <source>
        <dbReference type="Proteomes" id="UP001176961"/>
    </source>
</evidence>
<name>A0AA36DRU9_CYLNA</name>
<dbReference type="Proteomes" id="UP001176961">
    <property type="component" value="Unassembled WGS sequence"/>
</dbReference>
<sequence length="54" mass="6288">MKWFLFFLFVILLSAETLEAKRKKKKKTRKPTAVNIGIRPHPWEIAHQNLAAGL</sequence>
<evidence type="ECO:0000256" key="1">
    <source>
        <dbReference type="SAM" id="SignalP"/>
    </source>
</evidence>
<keyword evidence="1" id="KW-0732">Signal</keyword>
<feature type="chain" id="PRO_5041461200" evidence="1">
    <location>
        <begin position="21"/>
        <end position="54"/>
    </location>
</feature>
<protein>
    <submittedName>
        <fullName evidence="2">Uncharacterized protein</fullName>
    </submittedName>
</protein>
<gene>
    <name evidence="2" type="ORF">CYNAS_LOCUS3497</name>
</gene>
<proteinExistence type="predicted"/>
<organism evidence="2 3">
    <name type="scientific">Cylicocyclus nassatus</name>
    <name type="common">Nematode worm</name>
    <dbReference type="NCBI Taxonomy" id="53992"/>
    <lineage>
        <taxon>Eukaryota</taxon>
        <taxon>Metazoa</taxon>
        <taxon>Ecdysozoa</taxon>
        <taxon>Nematoda</taxon>
        <taxon>Chromadorea</taxon>
        <taxon>Rhabditida</taxon>
        <taxon>Rhabditina</taxon>
        <taxon>Rhabditomorpha</taxon>
        <taxon>Strongyloidea</taxon>
        <taxon>Strongylidae</taxon>
        <taxon>Cylicocyclus</taxon>
    </lineage>
</organism>
<feature type="non-terminal residue" evidence="2">
    <location>
        <position position="54"/>
    </location>
</feature>